<dbReference type="GO" id="GO:0005886">
    <property type="term" value="C:plasma membrane"/>
    <property type="evidence" value="ECO:0007669"/>
    <property type="project" value="TreeGrafter"/>
</dbReference>
<dbReference type="GO" id="GO:0006816">
    <property type="term" value="P:calcium ion transport"/>
    <property type="evidence" value="ECO:0007669"/>
    <property type="project" value="TreeGrafter"/>
</dbReference>
<dbReference type="PROSITE" id="PS51111">
    <property type="entry name" value="REJ"/>
    <property type="match status" value="1"/>
</dbReference>
<dbReference type="PANTHER" id="PTHR46730">
    <property type="entry name" value="POLYCYSTIN-1"/>
    <property type="match status" value="1"/>
</dbReference>
<keyword evidence="2" id="KW-0812">Transmembrane</keyword>
<dbReference type="eggNOG" id="KOG3599">
    <property type="taxonomic scope" value="Eukaryota"/>
</dbReference>
<dbReference type="AlphaFoldDB" id="M3Z399"/>
<evidence type="ECO:0000256" key="3">
    <source>
        <dbReference type="ARBA" id="ARBA00022737"/>
    </source>
</evidence>
<keyword evidence="5" id="KW-0472">Membrane</keyword>
<evidence type="ECO:0000256" key="4">
    <source>
        <dbReference type="ARBA" id="ARBA00022989"/>
    </source>
</evidence>
<evidence type="ECO:0000256" key="5">
    <source>
        <dbReference type="ARBA" id="ARBA00023136"/>
    </source>
</evidence>
<dbReference type="GO" id="GO:0005261">
    <property type="term" value="F:monoatomic cation channel activity"/>
    <property type="evidence" value="ECO:0007669"/>
    <property type="project" value="TreeGrafter"/>
</dbReference>
<dbReference type="HOGENOM" id="CLU_1901045_0_0_1"/>
<dbReference type="STRING" id="9669.ENSMPUP00000018061"/>
<keyword evidence="3" id="KW-0677">Repeat</keyword>
<comment type="subcellular location">
    <subcellularLocation>
        <location evidence="1">Membrane</location>
    </subcellularLocation>
</comment>
<dbReference type="PANTHER" id="PTHR46730:SF4">
    <property type="entry name" value="POLYCYSTIC KIDNEY DISEASE PROTEIN 1-LIKE 1"/>
    <property type="match status" value="1"/>
</dbReference>
<accession>M3Z399</accession>
<dbReference type="GeneTree" id="ENSGT00940000162104"/>
<evidence type="ECO:0000256" key="2">
    <source>
        <dbReference type="ARBA" id="ARBA00022692"/>
    </source>
</evidence>
<dbReference type="Ensembl" id="ENSMPUT00000018325.1">
    <property type="protein sequence ID" value="ENSMPUP00000018061.1"/>
    <property type="gene ID" value="ENSMPUG00000018173.1"/>
</dbReference>
<evidence type="ECO:0000313" key="7">
    <source>
        <dbReference type="Ensembl" id="ENSMPUP00000018061.1"/>
    </source>
</evidence>
<proteinExistence type="predicted"/>
<evidence type="ECO:0000259" key="6">
    <source>
        <dbReference type="PROSITE" id="PS51111"/>
    </source>
</evidence>
<sequence>MASSPGHSCFATSSPHSLDAGAPSLAFPADSLSDSYDQFVVTLTVSSAGRNSSEAQVFLSPRPDLVLRFVHISWVSFKDVFVNWNEELSLRAECDECGEGHTLSYSWDLFLVNATKRTRMEGKVTAAFILLTQA</sequence>
<dbReference type="EMBL" id="AEYP01005144">
    <property type="status" value="NOT_ANNOTATED_CDS"/>
    <property type="molecule type" value="Genomic_DNA"/>
</dbReference>
<name>M3Z399_MUSPF</name>
<protein>
    <recommendedName>
        <fullName evidence="6">REJ domain-containing protein</fullName>
    </recommendedName>
</protein>
<dbReference type="InParanoid" id="M3Z399"/>
<reference evidence="7" key="1">
    <citation type="submission" date="2024-06" db="UniProtKB">
        <authorList>
            <consortium name="Ensembl"/>
        </authorList>
    </citation>
    <scope>IDENTIFICATION</scope>
</reference>
<dbReference type="InterPro" id="IPR014010">
    <property type="entry name" value="REJ_dom"/>
</dbReference>
<organism evidence="7">
    <name type="scientific">Mustela putorius furo</name>
    <name type="common">European domestic ferret</name>
    <name type="synonym">Mustela furo</name>
    <dbReference type="NCBI Taxonomy" id="9669"/>
    <lineage>
        <taxon>Eukaryota</taxon>
        <taxon>Metazoa</taxon>
        <taxon>Chordata</taxon>
        <taxon>Craniata</taxon>
        <taxon>Vertebrata</taxon>
        <taxon>Euteleostomi</taxon>
        <taxon>Mammalia</taxon>
        <taxon>Eutheria</taxon>
        <taxon>Laurasiatheria</taxon>
        <taxon>Carnivora</taxon>
        <taxon>Caniformia</taxon>
        <taxon>Musteloidea</taxon>
        <taxon>Mustelidae</taxon>
        <taxon>Mustelinae</taxon>
        <taxon>Mustela</taxon>
    </lineage>
</organism>
<keyword evidence="4" id="KW-1133">Transmembrane helix</keyword>
<feature type="domain" description="REJ" evidence="6">
    <location>
        <begin position="1"/>
        <end position="134"/>
    </location>
</feature>
<evidence type="ECO:0000256" key="1">
    <source>
        <dbReference type="ARBA" id="ARBA00004370"/>
    </source>
</evidence>